<organism evidence="2 3">
    <name type="scientific">Plakobranchus ocellatus</name>
    <dbReference type="NCBI Taxonomy" id="259542"/>
    <lineage>
        <taxon>Eukaryota</taxon>
        <taxon>Metazoa</taxon>
        <taxon>Spiralia</taxon>
        <taxon>Lophotrochozoa</taxon>
        <taxon>Mollusca</taxon>
        <taxon>Gastropoda</taxon>
        <taxon>Heterobranchia</taxon>
        <taxon>Euthyneura</taxon>
        <taxon>Panpulmonata</taxon>
        <taxon>Sacoglossa</taxon>
        <taxon>Placobranchoidea</taxon>
        <taxon>Plakobranchidae</taxon>
        <taxon>Plakobranchus</taxon>
    </lineage>
</organism>
<proteinExistence type="predicted"/>
<evidence type="ECO:0000313" key="3">
    <source>
        <dbReference type="Proteomes" id="UP000735302"/>
    </source>
</evidence>
<sequence length="165" mass="17601">MPVYTTPIAREALAKYSPCGIIEMPVYTTPIARAALAKYSPCGIIDMPVYTTPIARAALAKKLPEQEVGEEFGLTRLIGADGRGQLFGLAVFTFVSSFGFSVGFLLARAAGVEVEVEGMGGERGHLAGTEDSLDVDNSLTNVMFESPDNRADRREQLAVLVTGDV</sequence>
<dbReference type="Proteomes" id="UP000735302">
    <property type="component" value="Unassembled WGS sequence"/>
</dbReference>
<protein>
    <submittedName>
        <fullName evidence="2">Uncharacterized protein</fullName>
    </submittedName>
</protein>
<comment type="caution">
    <text evidence="2">The sequence shown here is derived from an EMBL/GenBank/DDBJ whole genome shotgun (WGS) entry which is preliminary data.</text>
</comment>
<accession>A0AAV4BI52</accession>
<keyword evidence="1" id="KW-1133">Transmembrane helix</keyword>
<reference evidence="2 3" key="1">
    <citation type="journal article" date="2021" name="Elife">
        <title>Chloroplast acquisition without the gene transfer in kleptoplastic sea slugs, Plakobranchus ocellatus.</title>
        <authorList>
            <person name="Maeda T."/>
            <person name="Takahashi S."/>
            <person name="Yoshida T."/>
            <person name="Shimamura S."/>
            <person name="Takaki Y."/>
            <person name="Nagai Y."/>
            <person name="Toyoda A."/>
            <person name="Suzuki Y."/>
            <person name="Arimoto A."/>
            <person name="Ishii H."/>
            <person name="Satoh N."/>
            <person name="Nishiyama T."/>
            <person name="Hasebe M."/>
            <person name="Maruyama T."/>
            <person name="Minagawa J."/>
            <person name="Obokata J."/>
            <person name="Shigenobu S."/>
        </authorList>
    </citation>
    <scope>NUCLEOTIDE SEQUENCE [LARGE SCALE GENOMIC DNA]</scope>
</reference>
<evidence type="ECO:0000313" key="2">
    <source>
        <dbReference type="EMBL" id="GFO19190.1"/>
    </source>
</evidence>
<dbReference type="EMBL" id="BLXT01005052">
    <property type="protein sequence ID" value="GFO19190.1"/>
    <property type="molecule type" value="Genomic_DNA"/>
</dbReference>
<feature type="transmembrane region" description="Helical" evidence="1">
    <location>
        <begin position="86"/>
        <end position="107"/>
    </location>
</feature>
<evidence type="ECO:0000256" key="1">
    <source>
        <dbReference type="SAM" id="Phobius"/>
    </source>
</evidence>
<keyword evidence="1" id="KW-0472">Membrane</keyword>
<keyword evidence="1" id="KW-0812">Transmembrane</keyword>
<dbReference type="AlphaFoldDB" id="A0AAV4BI52"/>
<gene>
    <name evidence="2" type="ORF">PoB_004569500</name>
</gene>
<keyword evidence="3" id="KW-1185">Reference proteome</keyword>
<name>A0AAV4BI52_9GAST</name>